<evidence type="ECO:0000259" key="5">
    <source>
        <dbReference type="Pfam" id="PF00171"/>
    </source>
</evidence>
<dbReference type="Gene3D" id="3.40.605.10">
    <property type="entry name" value="Aldehyde Dehydrogenase, Chain A, domain 1"/>
    <property type="match status" value="1"/>
</dbReference>
<comment type="catalytic activity">
    <reaction evidence="4">
        <text>an aldehyde + NAD(+) + H2O = a carboxylate + NADH + 2 H(+)</text>
        <dbReference type="Rhea" id="RHEA:16185"/>
        <dbReference type="ChEBI" id="CHEBI:15377"/>
        <dbReference type="ChEBI" id="CHEBI:15378"/>
        <dbReference type="ChEBI" id="CHEBI:17478"/>
        <dbReference type="ChEBI" id="CHEBI:29067"/>
        <dbReference type="ChEBI" id="CHEBI:57540"/>
        <dbReference type="ChEBI" id="CHEBI:57945"/>
        <dbReference type="EC" id="1.2.1.3"/>
    </reaction>
</comment>
<sequence length="473" mass="51818">MKDTTFHNIVNNEIHPSKTTDAGLAPRSGEKLWAVPIASSEDLDVAVQSAQKAFVTWSKVPFEARQDKLRQLQKILVDNKQLLSDIIGQETGKSTFMSELEIDDCCNFLSFNASQTLPDEVVFEDDTLKIVATHEPLGVVAAICPWNFPLVLAMGKIATGLLTGNCVIVKPSPFTPYATLKFVELASAVLPAGVLQALNGDVNLGALITRHPDIQKISFTGSTATGKKIMEASAATLKRVTLELGGNDGCIVCPDVDVPSTAAQVAVGCFFHSGQMCVATKRVYVHKDIFDEFMKHFLQEVSKIKIDRPPQEWSVLGPVTNRMQYDIVKSYIDDCEKNGYKVVAGGSGELGNGLWIPPTVVENPPEDSMIVNGEQFGPIIPVLTWETEDDVIRRVNATQSGLGASLWSKDADKAQQLARRLESGTVWVNNFPKPVPMGFFNGWKQSGIGGEWGRQGLYSYVNTRSIHFYKNKL</sequence>
<dbReference type="GO" id="GO:0004029">
    <property type="term" value="F:aldehyde dehydrogenase (NAD+) activity"/>
    <property type="evidence" value="ECO:0007669"/>
    <property type="project" value="UniProtKB-EC"/>
</dbReference>
<organism evidence="6 7">
    <name type="scientific">Thelonectria olida</name>
    <dbReference type="NCBI Taxonomy" id="1576542"/>
    <lineage>
        <taxon>Eukaryota</taxon>
        <taxon>Fungi</taxon>
        <taxon>Dikarya</taxon>
        <taxon>Ascomycota</taxon>
        <taxon>Pezizomycotina</taxon>
        <taxon>Sordariomycetes</taxon>
        <taxon>Hypocreomycetidae</taxon>
        <taxon>Hypocreales</taxon>
        <taxon>Nectriaceae</taxon>
        <taxon>Thelonectria</taxon>
    </lineage>
</organism>
<name>A0A9P8VY68_9HYPO</name>
<dbReference type="CDD" id="cd07106">
    <property type="entry name" value="ALDH_AldA-AAD23400"/>
    <property type="match status" value="1"/>
</dbReference>
<dbReference type="EC" id="1.2.1.3" evidence="3"/>
<dbReference type="Pfam" id="PF00171">
    <property type="entry name" value="Aldedh"/>
    <property type="match status" value="1"/>
</dbReference>
<feature type="domain" description="Aldehyde dehydrogenase" evidence="5">
    <location>
        <begin position="24"/>
        <end position="466"/>
    </location>
</feature>
<accession>A0A9P8VY68</accession>
<dbReference type="FunFam" id="3.40.309.10:FF:000009">
    <property type="entry name" value="Aldehyde dehydrogenase A"/>
    <property type="match status" value="1"/>
</dbReference>
<dbReference type="AlphaFoldDB" id="A0A9P8VY68"/>
<dbReference type="EMBL" id="JAGPYM010000019">
    <property type="protein sequence ID" value="KAH6884844.1"/>
    <property type="molecule type" value="Genomic_DNA"/>
</dbReference>
<evidence type="ECO:0000256" key="3">
    <source>
        <dbReference type="ARBA" id="ARBA00024226"/>
    </source>
</evidence>
<evidence type="ECO:0000256" key="1">
    <source>
        <dbReference type="ARBA" id="ARBA00009986"/>
    </source>
</evidence>
<proteinExistence type="inferred from homology"/>
<dbReference type="InterPro" id="IPR016163">
    <property type="entry name" value="Ald_DH_C"/>
</dbReference>
<protein>
    <recommendedName>
        <fullName evidence="3">aldehyde dehydrogenase (NAD(+))</fullName>
        <ecNumber evidence="3">1.2.1.3</ecNumber>
    </recommendedName>
</protein>
<comment type="similarity">
    <text evidence="1">Belongs to the aldehyde dehydrogenase family.</text>
</comment>
<dbReference type="InterPro" id="IPR016161">
    <property type="entry name" value="Ald_DH/histidinol_DH"/>
</dbReference>
<dbReference type="FunFam" id="3.40.605.10:FF:000007">
    <property type="entry name" value="NAD/NADP-dependent betaine aldehyde dehydrogenase"/>
    <property type="match status" value="1"/>
</dbReference>
<dbReference type="PANTHER" id="PTHR11699">
    <property type="entry name" value="ALDEHYDE DEHYDROGENASE-RELATED"/>
    <property type="match status" value="1"/>
</dbReference>
<evidence type="ECO:0000313" key="6">
    <source>
        <dbReference type="EMBL" id="KAH6884844.1"/>
    </source>
</evidence>
<dbReference type="InterPro" id="IPR015590">
    <property type="entry name" value="Aldehyde_DH_dom"/>
</dbReference>
<dbReference type="OrthoDB" id="310895at2759"/>
<dbReference type="InterPro" id="IPR044086">
    <property type="entry name" value="LUC3-like"/>
</dbReference>
<comment type="caution">
    <text evidence="6">The sequence shown here is derived from an EMBL/GenBank/DDBJ whole genome shotgun (WGS) entry which is preliminary data.</text>
</comment>
<dbReference type="Gene3D" id="3.40.309.10">
    <property type="entry name" value="Aldehyde Dehydrogenase, Chain A, domain 2"/>
    <property type="match status" value="1"/>
</dbReference>
<evidence type="ECO:0000256" key="4">
    <source>
        <dbReference type="ARBA" id="ARBA00049194"/>
    </source>
</evidence>
<evidence type="ECO:0000256" key="2">
    <source>
        <dbReference type="ARBA" id="ARBA00023002"/>
    </source>
</evidence>
<dbReference type="SUPFAM" id="SSF53720">
    <property type="entry name" value="ALDH-like"/>
    <property type="match status" value="1"/>
</dbReference>
<gene>
    <name evidence="6" type="ORF">B0T10DRAFT_608654</name>
</gene>
<dbReference type="Proteomes" id="UP000777438">
    <property type="component" value="Unassembled WGS sequence"/>
</dbReference>
<dbReference type="PROSITE" id="PS00070">
    <property type="entry name" value="ALDEHYDE_DEHYDR_CYS"/>
    <property type="match status" value="1"/>
</dbReference>
<evidence type="ECO:0000313" key="7">
    <source>
        <dbReference type="Proteomes" id="UP000777438"/>
    </source>
</evidence>
<keyword evidence="2" id="KW-0560">Oxidoreductase</keyword>
<dbReference type="InterPro" id="IPR016160">
    <property type="entry name" value="Ald_DH_CS_CYS"/>
</dbReference>
<dbReference type="InterPro" id="IPR016162">
    <property type="entry name" value="Ald_DH_N"/>
</dbReference>
<reference evidence="6 7" key="1">
    <citation type="journal article" date="2021" name="Nat. Commun.">
        <title>Genetic determinants of endophytism in the Arabidopsis root mycobiome.</title>
        <authorList>
            <person name="Mesny F."/>
            <person name="Miyauchi S."/>
            <person name="Thiergart T."/>
            <person name="Pickel B."/>
            <person name="Atanasova L."/>
            <person name="Karlsson M."/>
            <person name="Huettel B."/>
            <person name="Barry K.W."/>
            <person name="Haridas S."/>
            <person name="Chen C."/>
            <person name="Bauer D."/>
            <person name="Andreopoulos W."/>
            <person name="Pangilinan J."/>
            <person name="LaButti K."/>
            <person name="Riley R."/>
            <person name="Lipzen A."/>
            <person name="Clum A."/>
            <person name="Drula E."/>
            <person name="Henrissat B."/>
            <person name="Kohler A."/>
            <person name="Grigoriev I.V."/>
            <person name="Martin F.M."/>
            <person name="Hacquard S."/>
        </authorList>
    </citation>
    <scope>NUCLEOTIDE SEQUENCE [LARGE SCALE GENOMIC DNA]</scope>
    <source>
        <strain evidence="6 7">MPI-CAGE-CH-0241</strain>
    </source>
</reference>
<keyword evidence="7" id="KW-1185">Reference proteome</keyword>